<dbReference type="EMBL" id="JANTHX010000007">
    <property type="protein sequence ID" value="MCS0500091.1"/>
    <property type="molecule type" value="Genomic_DNA"/>
</dbReference>
<dbReference type="InterPro" id="IPR051393">
    <property type="entry name" value="ABC_transporter_permease"/>
</dbReference>
<dbReference type="InterPro" id="IPR035906">
    <property type="entry name" value="MetI-like_sf"/>
</dbReference>
<evidence type="ECO:0000256" key="1">
    <source>
        <dbReference type="ARBA" id="ARBA00004651"/>
    </source>
</evidence>
<reference evidence="9 10" key="1">
    <citation type="submission" date="2022-08" db="EMBL/GenBank/DDBJ databases">
        <authorList>
            <person name="Li F."/>
        </authorList>
    </citation>
    <scope>NUCLEOTIDE SEQUENCE [LARGE SCALE GENOMIC DNA]</scope>
    <source>
        <strain evidence="9 10">10F1B-8-1</strain>
    </source>
</reference>
<keyword evidence="10" id="KW-1185">Reference proteome</keyword>
<dbReference type="PANTHER" id="PTHR30193">
    <property type="entry name" value="ABC TRANSPORTER PERMEASE PROTEIN"/>
    <property type="match status" value="1"/>
</dbReference>
<feature type="transmembrane region" description="Helical" evidence="7">
    <location>
        <begin position="220"/>
        <end position="241"/>
    </location>
</feature>
<accession>A0ABT1ZHB2</accession>
<evidence type="ECO:0000256" key="4">
    <source>
        <dbReference type="ARBA" id="ARBA00022692"/>
    </source>
</evidence>
<comment type="similarity">
    <text evidence="7">Belongs to the binding-protein-dependent transport system permease family.</text>
</comment>
<evidence type="ECO:0000313" key="9">
    <source>
        <dbReference type="EMBL" id="MCS0500091.1"/>
    </source>
</evidence>
<evidence type="ECO:0000256" key="7">
    <source>
        <dbReference type="RuleBase" id="RU363032"/>
    </source>
</evidence>
<evidence type="ECO:0000256" key="5">
    <source>
        <dbReference type="ARBA" id="ARBA00022989"/>
    </source>
</evidence>
<dbReference type="Gene3D" id="1.10.3720.10">
    <property type="entry name" value="MetI-like"/>
    <property type="match status" value="1"/>
</dbReference>
<feature type="transmembrane region" description="Helical" evidence="7">
    <location>
        <begin position="31"/>
        <end position="56"/>
    </location>
</feature>
<dbReference type="RefSeq" id="WP_258799187.1">
    <property type="nucleotide sequence ID" value="NZ_JANTHX010000007.1"/>
</dbReference>
<feature type="domain" description="ABC transmembrane type-1" evidence="8">
    <location>
        <begin position="86"/>
        <end position="298"/>
    </location>
</feature>
<comment type="subcellular location">
    <subcellularLocation>
        <location evidence="1 7">Cell membrane</location>
        <topology evidence="1 7">Multi-pass membrane protein</topology>
    </subcellularLocation>
</comment>
<gene>
    <name evidence="9" type="ORF">NUH29_11095</name>
</gene>
<comment type="caution">
    <text evidence="9">The sequence shown here is derived from an EMBL/GenBank/DDBJ whole genome shotgun (WGS) entry which is preliminary data.</text>
</comment>
<evidence type="ECO:0000256" key="2">
    <source>
        <dbReference type="ARBA" id="ARBA00022448"/>
    </source>
</evidence>
<protein>
    <submittedName>
        <fullName evidence="9">Sugar ABC transporter permease</fullName>
    </submittedName>
</protein>
<dbReference type="PANTHER" id="PTHR30193:SF41">
    <property type="entry name" value="DIACETYLCHITOBIOSE UPTAKE SYSTEM PERMEASE PROTEIN NGCF"/>
    <property type="match status" value="1"/>
</dbReference>
<name>A0ABT1ZHB2_9MICO</name>
<feature type="transmembrane region" description="Helical" evidence="7">
    <location>
        <begin position="123"/>
        <end position="143"/>
    </location>
</feature>
<feature type="transmembrane region" description="Helical" evidence="7">
    <location>
        <begin position="282"/>
        <end position="301"/>
    </location>
</feature>
<dbReference type="SUPFAM" id="SSF161098">
    <property type="entry name" value="MetI-like"/>
    <property type="match status" value="1"/>
</dbReference>
<dbReference type="Pfam" id="PF00528">
    <property type="entry name" value="BPD_transp_1"/>
    <property type="match status" value="1"/>
</dbReference>
<feature type="transmembrane region" description="Helical" evidence="7">
    <location>
        <begin position="85"/>
        <end position="111"/>
    </location>
</feature>
<organism evidence="9 10">
    <name type="scientific">Protaetiibacter mangrovi</name>
    <dbReference type="NCBI Taxonomy" id="2970926"/>
    <lineage>
        <taxon>Bacteria</taxon>
        <taxon>Bacillati</taxon>
        <taxon>Actinomycetota</taxon>
        <taxon>Actinomycetes</taxon>
        <taxon>Micrococcales</taxon>
        <taxon>Microbacteriaceae</taxon>
        <taxon>Protaetiibacter</taxon>
    </lineage>
</organism>
<sequence length="309" mass="32340">MTAISKGAVGRVSRPTAPLGRRLAGLAEFPMAFPAIALFALFELLPTVLAVVYSFASLDSFGTFRGFVGFDNYVRLLSDANSVRALGVTAVLASVGTVLINVIGVGLAVLLNHPGTIYHLYRAAIFYPFVISGLVVGFIWRAILNPDGAINSLLRGIGLPAIPFLSDGNTALATVIGVTIWNSLGVTVILYLAGLQTVPAELLEAASVDGANAWQRFRKIVWPLLGPTVTINIVLTSIGLLRTYDLIVSLTGGGGPAGQTETIAYRIISLGLAGGQVGQSSAGAVLLFLATIVLAGVVLLLRRRNEDIT</sequence>
<keyword evidence="4 7" id="KW-0812">Transmembrane</keyword>
<dbReference type="CDD" id="cd06261">
    <property type="entry name" value="TM_PBP2"/>
    <property type="match status" value="1"/>
</dbReference>
<keyword evidence="2 7" id="KW-0813">Transport</keyword>
<feature type="transmembrane region" description="Helical" evidence="7">
    <location>
        <begin position="171"/>
        <end position="193"/>
    </location>
</feature>
<evidence type="ECO:0000256" key="3">
    <source>
        <dbReference type="ARBA" id="ARBA00022475"/>
    </source>
</evidence>
<dbReference type="InterPro" id="IPR000515">
    <property type="entry name" value="MetI-like"/>
</dbReference>
<evidence type="ECO:0000313" key="10">
    <source>
        <dbReference type="Proteomes" id="UP001205337"/>
    </source>
</evidence>
<evidence type="ECO:0000259" key="8">
    <source>
        <dbReference type="PROSITE" id="PS50928"/>
    </source>
</evidence>
<keyword evidence="3" id="KW-1003">Cell membrane</keyword>
<keyword evidence="5 7" id="KW-1133">Transmembrane helix</keyword>
<keyword evidence="6 7" id="KW-0472">Membrane</keyword>
<evidence type="ECO:0000256" key="6">
    <source>
        <dbReference type="ARBA" id="ARBA00023136"/>
    </source>
</evidence>
<dbReference type="Proteomes" id="UP001205337">
    <property type="component" value="Unassembled WGS sequence"/>
</dbReference>
<dbReference type="PROSITE" id="PS50928">
    <property type="entry name" value="ABC_TM1"/>
    <property type="match status" value="1"/>
</dbReference>
<proteinExistence type="inferred from homology"/>